<evidence type="ECO:0000259" key="3">
    <source>
        <dbReference type="Pfam" id="PF11790"/>
    </source>
</evidence>
<feature type="chain" id="PRO_5012960190" evidence="2">
    <location>
        <begin position="19"/>
        <end position="417"/>
    </location>
</feature>
<dbReference type="PANTHER" id="PTHR34154:SF14">
    <property type="entry name" value="ASL1-LIKE GLYCOSYL HYDROLASE CATALYTIC DOMAIN-CONTAINING PROTEIN"/>
    <property type="match status" value="1"/>
</dbReference>
<proteinExistence type="predicted"/>
<keyword evidence="5" id="KW-1185">Reference proteome</keyword>
<dbReference type="Pfam" id="PF11790">
    <property type="entry name" value="Glyco_hydro_cc"/>
    <property type="match status" value="1"/>
</dbReference>
<evidence type="ECO:0000313" key="5">
    <source>
        <dbReference type="Proteomes" id="UP000193986"/>
    </source>
</evidence>
<gene>
    <name evidence="4" type="ORF">BCR39DRAFT_513501</name>
</gene>
<feature type="signal peptide" evidence="2">
    <location>
        <begin position="1"/>
        <end position="18"/>
    </location>
</feature>
<comment type="caution">
    <text evidence="4">The sequence shown here is derived from an EMBL/GenBank/DDBJ whole genome shotgun (WGS) entry which is preliminary data.</text>
</comment>
<evidence type="ECO:0000313" key="4">
    <source>
        <dbReference type="EMBL" id="ORY34587.1"/>
    </source>
</evidence>
<feature type="domain" description="Asl1-like glycosyl hydrolase catalytic" evidence="3">
    <location>
        <begin position="183"/>
        <end position="409"/>
    </location>
</feature>
<dbReference type="InterPro" id="IPR017853">
    <property type="entry name" value="GH"/>
</dbReference>
<dbReference type="STRING" id="71784.A0A1Y2BJ38"/>
<organism evidence="4 5">
    <name type="scientific">Naematelia encephala</name>
    <dbReference type="NCBI Taxonomy" id="71784"/>
    <lineage>
        <taxon>Eukaryota</taxon>
        <taxon>Fungi</taxon>
        <taxon>Dikarya</taxon>
        <taxon>Basidiomycota</taxon>
        <taxon>Agaricomycotina</taxon>
        <taxon>Tremellomycetes</taxon>
        <taxon>Tremellales</taxon>
        <taxon>Naemateliaceae</taxon>
        <taxon>Naematelia</taxon>
    </lineage>
</organism>
<dbReference type="OrthoDB" id="5959761at2759"/>
<protein>
    <submittedName>
        <fullName evidence="4">Glycosyl hydrolase catalytic core-domain-containing protein</fullName>
    </submittedName>
</protein>
<dbReference type="InterPro" id="IPR024655">
    <property type="entry name" value="Asl1_glyco_hydro_catalytic"/>
</dbReference>
<dbReference type="SUPFAM" id="SSF51445">
    <property type="entry name" value="(Trans)glycosidases"/>
    <property type="match status" value="1"/>
</dbReference>
<name>A0A1Y2BJ38_9TREE</name>
<dbReference type="EMBL" id="MCFC01000002">
    <property type="protein sequence ID" value="ORY34587.1"/>
    <property type="molecule type" value="Genomic_DNA"/>
</dbReference>
<dbReference type="InParanoid" id="A0A1Y2BJ38"/>
<sequence>MQLSALALLSLLPLLATATHSAPRSAPRHAAHRRISEVVERREALAAEHPPAVERKRVVKKRSGASGCRPKSSLTYSPSSTVASSTSTSSGVTSVSTTATSTASTTDAATTSAATTSDVAGEAAAWWSPASSSSSDDDWSQSSTTSSSSTAAAATSSAASSSGSSGSGSLTPKSIKAGLSGTEALEACGDHISWVYDWGVDGSGSNSATYIPMLWGDGNSGMSDDWSRLEAFKSLTDSPDYILGFYEPDCSPPMSSDIDPTVAAPLWNSLIVPHRTNGGSLLLSPGMCKQKDETWLTPFKNAIGDDNMWDITAIHINKNNLDGVKEDINHYWNTYGKPIWVSEFACVDDSNGFVPSTDQTEINQFINEIVPYLESDSRVYAYAYSNGAGLGSVWPMWVDGQLTESGQTYINAISAYH</sequence>
<accession>A0A1Y2BJ38</accession>
<dbReference type="GO" id="GO:0016787">
    <property type="term" value="F:hydrolase activity"/>
    <property type="evidence" value="ECO:0007669"/>
    <property type="project" value="UniProtKB-KW"/>
</dbReference>
<reference evidence="4 5" key="1">
    <citation type="submission" date="2016-07" db="EMBL/GenBank/DDBJ databases">
        <title>Pervasive Adenine N6-methylation of Active Genes in Fungi.</title>
        <authorList>
            <consortium name="DOE Joint Genome Institute"/>
            <person name="Mondo S.J."/>
            <person name="Dannebaum R.O."/>
            <person name="Kuo R.C."/>
            <person name="Labutti K."/>
            <person name="Haridas S."/>
            <person name="Kuo A."/>
            <person name="Salamov A."/>
            <person name="Ahrendt S.R."/>
            <person name="Lipzen A."/>
            <person name="Sullivan W."/>
            <person name="Andreopoulos W.B."/>
            <person name="Clum A."/>
            <person name="Lindquist E."/>
            <person name="Daum C."/>
            <person name="Ramamoorthy G.K."/>
            <person name="Gryganskyi A."/>
            <person name="Culley D."/>
            <person name="Magnuson J.K."/>
            <person name="James T.Y."/>
            <person name="O'Malley M.A."/>
            <person name="Stajich J.E."/>
            <person name="Spatafora J.W."/>
            <person name="Visel A."/>
            <person name="Grigoriev I.V."/>
        </authorList>
    </citation>
    <scope>NUCLEOTIDE SEQUENCE [LARGE SCALE GENOMIC DNA]</scope>
    <source>
        <strain evidence="4 5">68-887.2</strain>
    </source>
</reference>
<dbReference type="GO" id="GO:0071966">
    <property type="term" value="P:fungal-type cell wall polysaccharide metabolic process"/>
    <property type="evidence" value="ECO:0007669"/>
    <property type="project" value="TreeGrafter"/>
</dbReference>
<dbReference type="InterPro" id="IPR053183">
    <property type="entry name" value="ASL1"/>
</dbReference>
<evidence type="ECO:0000256" key="2">
    <source>
        <dbReference type="SAM" id="SignalP"/>
    </source>
</evidence>
<feature type="compositionally biased region" description="Basic and acidic residues" evidence="1">
    <location>
        <begin position="46"/>
        <end position="56"/>
    </location>
</feature>
<dbReference type="AlphaFoldDB" id="A0A1Y2BJ38"/>
<dbReference type="GO" id="GO:0009277">
    <property type="term" value="C:fungal-type cell wall"/>
    <property type="evidence" value="ECO:0007669"/>
    <property type="project" value="TreeGrafter"/>
</dbReference>
<evidence type="ECO:0000256" key="1">
    <source>
        <dbReference type="SAM" id="MobiDB-lite"/>
    </source>
</evidence>
<dbReference type="PANTHER" id="PTHR34154">
    <property type="entry name" value="ALKALI-SENSITIVE LINKAGE PROTEIN 1"/>
    <property type="match status" value="1"/>
</dbReference>
<keyword evidence="4" id="KW-0378">Hydrolase</keyword>
<feature type="compositionally biased region" description="Low complexity" evidence="1">
    <location>
        <begin position="79"/>
        <end position="147"/>
    </location>
</feature>
<feature type="region of interest" description="Disordered" evidence="1">
    <location>
        <begin position="46"/>
        <end position="147"/>
    </location>
</feature>
<dbReference type="Proteomes" id="UP000193986">
    <property type="component" value="Unassembled WGS sequence"/>
</dbReference>
<keyword evidence="2" id="KW-0732">Signal</keyword>